<sequence length="631" mass="67834">MPSPSSSASQNTDKVEWVSFADECDLCDPSVKSYLEGVVGPELPIIVTIGYTYGFQIWALLSNGECEELLFVKDGPATFVKFLPAPKVANKADELSSCRPLLAACDDSGPQFYSAVNVISLRQNGCAVRRLNFTDSVVNVLTSDRALIVTFIDKLVVLDPCTLKDRFWIKNCLTDLNPHSVSLSGSWCAYPDVKLNPTFQSCGGASCYDDSSYTTQVVTVAKNLSKTVTEISASLATMTGVGQPKSRTFSMGSKKSESLDNADGVVTVLVIENISGTEFDLLSSTDNHGILLHFLANTTEPISYTKFSRNGTLLLTAGPSGRTFDVFLLLPHPSSPCLGAVQHLYVLHRGATIAKILDLSFASDSRWVAISTANGTTHVFPITPYGGAINFRTHAGPKVVNRESRFHRSAGLDTLDNSVTSGIYHSSSTTKDQYPSVANPHGSLYRAASNPRLPPYASPQILFAASKIKQSSAHFVAAALPLVDYGTTVVSAVPAALTSAAGGALDSACNLKQRPSLNSASYRQMAANFAPARGLKAMGSPSLRNGNENCTDSLFIMRSNGQLSEYQLTVKAFTIGQRITDENPVELHVVPTVEWPLTQSKSEQETGFPLDPNNVLLQASAIKQRLSKFCN</sequence>
<reference evidence="3" key="1">
    <citation type="submission" date="2022-11" db="UniProtKB">
        <authorList>
            <consortium name="WormBaseParasite"/>
        </authorList>
    </citation>
    <scope>IDENTIFICATION</scope>
</reference>
<evidence type="ECO:0000259" key="1">
    <source>
        <dbReference type="Pfam" id="PF21034"/>
    </source>
</evidence>
<feature type="domain" description="BCAS3 WD40" evidence="1">
    <location>
        <begin position="14"/>
        <end position="446"/>
    </location>
</feature>
<protein>
    <submittedName>
        <fullName evidence="3">BCAS3 domain-containing protein</fullName>
    </submittedName>
</protein>
<dbReference type="InterPro" id="IPR048382">
    <property type="entry name" value="BCAS3_WD40"/>
</dbReference>
<dbReference type="GO" id="GO:0042594">
    <property type="term" value="P:response to starvation"/>
    <property type="evidence" value="ECO:0007669"/>
    <property type="project" value="TreeGrafter"/>
</dbReference>
<evidence type="ECO:0000313" key="2">
    <source>
        <dbReference type="Proteomes" id="UP000887565"/>
    </source>
</evidence>
<dbReference type="PANTHER" id="PTHR13268:SF0">
    <property type="entry name" value="BCAS3 MICROTUBULE ASSOCIATED CELL MIGRATION FACTOR"/>
    <property type="match status" value="1"/>
</dbReference>
<dbReference type="InterPro" id="IPR045142">
    <property type="entry name" value="BCAS3-like"/>
</dbReference>
<proteinExistence type="predicted"/>
<accession>A0A915JZN2</accession>
<dbReference type="Gene3D" id="2.130.10.10">
    <property type="entry name" value="YVTN repeat-like/Quinoprotein amine dehydrogenase"/>
    <property type="match status" value="1"/>
</dbReference>
<evidence type="ECO:0000313" key="3">
    <source>
        <dbReference type="WBParaSite" id="nRc.2.0.1.t31108-RA"/>
    </source>
</evidence>
<organism evidence="2 3">
    <name type="scientific">Romanomermis culicivorax</name>
    <name type="common">Nematode worm</name>
    <dbReference type="NCBI Taxonomy" id="13658"/>
    <lineage>
        <taxon>Eukaryota</taxon>
        <taxon>Metazoa</taxon>
        <taxon>Ecdysozoa</taxon>
        <taxon>Nematoda</taxon>
        <taxon>Enoplea</taxon>
        <taxon>Dorylaimia</taxon>
        <taxon>Mermithida</taxon>
        <taxon>Mermithoidea</taxon>
        <taxon>Mermithidae</taxon>
        <taxon>Romanomermis</taxon>
    </lineage>
</organism>
<dbReference type="InterPro" id="IPR036322">
    <property type="entry name" value="WD40_repeat_dom_sf"/>
</dbReference>
<name>A0A915JZN2_ROMCU</name>
<dbReference type="PANTHER" id="PTHR13268">
    <property type="entry name" value="BREAST CARCINOMA AMPLIFIED SEQUENCE 3"/>
    <property type="match status" value="1"/>
</dbReference>
<dbReference type="Pfam" id="PF21034">
    <property type="entry name" value="BCAS3_WD40"/>
    <property type="match status" value="1"/>
</dbReference>
<dbReference type="GO" id="GO:0006914">
    <property type="term" value="P:autophagy"/>
    <property type="evidence" value="ECO:0007669"/>
    <property type="project" value="InterPro"/>
</dbReference>
<dbReference type="GO" id="GO:0005737">
    <property type="term" value="C:cytoplasm"/>
    <property type="evidence" value="ECO:0007669"/>
    <property type="project" value="TreeGrafter"/>
</dbReference>
<dbReference type="SUPFAM" id="SSF50978">
    <property type="entry name" value="WD40 repeat-like"/>
    <property type="match status" value="1"/>
</dbReference>
<dbReference type="OMA" id="ETHTAKR"/>
<dbReference type="AlphaFoldDB" id="A0A915JZN2"/>
<dbReference type="Proteomes" id="UP000887565">
    <property type="component" value="Unplaced"/>
</dbReference>
<dbReference type="InterPro" id="IPR015943">
    <property type="entry name" value="WD40/YVTN_repeat-like_dom_sf"/>
</dbReference>
<keyword evidence="2" id="KW-1185">Reference proteome</keyword>
<dbReference type="WBParaSite" id="nRc.2.0.1.t31108-RA">
    <property type="protein sequence ID" value="nRc.2.0.1.t31108-RA"/>
    <property type="gene ID" value="nRc.2.0.1.g31108"/>
</dbReference>